<gene>
    <name evidence="3" type="ORF">OEW28_06745</name>
</gene>
<evidence type="ECO:0000313" key="3">
    <source>
        <dbReference type="EMBL" id="MCV2868323.1"/>
    </source>
</evidence>
<reference evidence="3 4" key="1">
    <citation type="submission" date="2022-10" db="EMBL/GenBank/DDBJ databases">
        <title>Defluviimonas sp. nov., isolated from ocean surface water.</title>
        <authorList>
            <person name="He W."/>
            <person name="Wang L."/>
            <person name="Zhang D.-F."/>
        </authorList>
    </citation>
    <scope>NUCLEOTIDE SEQUENCE [LARGE SCALE GENOMIC DNA]</scope>
    <source>
        <strain evidence="3 4">WL0002</strain>
    </source>
</reference>
<dbReference type="Pfam" id="PF01613">
    <property type="entry name" value="Flavin_Reduct"/>
    <property type="match status" value="1"/>
</dbReference>
<feature type="domain" description="Flavin reductase like" evidence="2">
    <location>
        <begin position="18"/>
        <end position="159"/>
    </location>
</feature>
<sequence length="164" mass="17820">MQDNPTSPEANRAFRDVLGHFATGVVIVTANGPRGPVGITANSFTSVSLEPPLVLWCAAKRSARFDSFVQAQHYAIHVLGADQLPLCRHFARSGGDFSAFGEDLTPEGLPALPGCLARLDCVAENRHDGGDHAILVGRVTRTTMREGDPLLFWRGRYGDFIHHD</sequence>
<dbReference type="SMART" id="SM00903">
    <property type="entry name" value="Flavin_Reduct"/>
    <property type="match status" value="1"/>
</dbReference>
<comment type="caution">
    <text evidence="3">The sequence shown here is derived from an EMBL/GenBank/DDBJ whole genome shotgun (WGS) entry which is preliminary data.</text>
</comment>
<dbReference type="InterPro" id="IPR002563">
    <property type="entry name" value="Flavin_Rdtase-like_dom"/>
</dbReference>
<dbReference type="EMBL" id="JAOWKY010000001">
    <property type="protein sequence ID" value="MCV2868323.1"/>
    <property type="molecule type" value="Genomic_DNA"/>
</dbReference>
<keyword evidence="1" id="KW-0560">Oxidoreductase</keyword>
<proteinExistence type="predicted"/>
<dbReference type="InterPro" id="IPR050268">
    <property type="entry name" value="NADH-dep_flavin_reductase"/>
</dbReference>
<dbReference type="InterPro" id="IPR012349">
    <property type="entry name" value="Split_barrel_FMN-bd"/>
</dbReference>
<evidence type="ECO:0000259" key="2">
    <source>
        <dbReference type="SMART" id="SM00903"/>
    </source>
</evidence>
<dbReference type="PANTHER" id="PTHR30466:SF1">
    <property type="entry name" value="FMN REDUCTASE (NADH) RUTF"/>
    <property type="match status" value="1"/>
</dbReference>
<evidence type="ECO:0000256" key="1">
    <source>
        <dbReference type="ARBA" id="ARBA00023002"/>
    </source>
</evidence>
<accession>A0ABT2ZB75</accession>
<dbReference type="Proteomes" id="UP001652542">
    <property type="component" value="Unassembled WGS sequence"/>
</dbReference>
<evidence type="ECO:0000313" key="4">
    <source>
        <dbReference type="Proteomes" id="UP001652542"/>
    </source>
</evidence>
<name>A0ABT2ZB75_9RHOB</name>
<dbReference type="RefSeq" id="WP_263733938.1">
    <property type="nucleotide sequence ID" value="NZ_JAOWKY010000001.1"/>
</dbReference>
<dbReference type="SUPFAM" id="SSF50475">
    <property type="entry name" value="FMN-binding split barrel"/>
    <property type="match status" value="1"/>
</dbReference>
<organism evidence="3 4">
    <name type="scientific">Albidovulum marisflavi</name>
    <dbReference type="NCBI Taxonomy" id="2984159"/>
    <lineage>
        <taxon>Bacteria</taxon>
        <taxon>Pseudomonadati</taxon>
        <taxon>Pseudomonadota</taxon>
        <taxon>Alphaproteobacteria</taxon>
        <taxon>Rhodobacterales</taxon>
        <taxon>Paracoccaceae</taxon>
        <taxon>Albidovulum</taxon>
    </lineage>
</organism>
<dbReference type="Gene3D" id="2.30.110.10">
    <property type="entry name" value="Electron Transport, Fmn-binding Protein, Chain A"/>
    <property type="match status" value="1"/>
</dbReference>
<keyword evidence="4" id="KW-1185">Reference proteome</keyword>
<protein>
    <submittedName>
        <fullName evidence="3">Flavin reductase family protein</fullName>
    </submittedName>
</protein>
<dbReference type="PANTHER" id="PTHR30466">
    <property type="entry name" value="FLAVIN REDUCTASE"/>
    <property type="match status" value="1"/>
</dbReference>